<gene>
    <name evidence="1" type="ORF">NDU88_002420</name>
</gene>
<name>A0AAV7U9R5_PLEWA</name>
<comment type="caution">
    <text evidence="1">The sequence shown here is derived from an EMBL/GenBank/DDBJ whole genome shotgun (WGS) entry which is preliminary data.</text>
</comment>
<accession>A0AAV7U9R5</accession>
<dbReference type="EMBL" id="JANPWB010000005">
    <property type="protein sequence ID" value="KAJ1185630.1"/>
    <property type="molecule type" value="Genomic_DNA"/>
</dbReference>
<proteinExistence type="predicted"/>
<sequence length="122" mass="13071">MRNGCSNHILVRRILLDGPTLVARGRSREKMPDPIAPAPNPATGGENVAAVQIVQSRLPGLALRWRVSQSDPVGSEPSARGGKITINLNDFGATRKWLLGSSGRTTIKILLPLKSLLSSELL</sequence>
<evidence type="ECO:0000313" key="1">
    <source>
        <dbReference type="EMBL" id="KAJ1185630.1"/>
    </source>
</evidence>
<protein>
    <submittedName>
        <fullName evidence="1">Uncharacterized protein</fullName>
    </submittedName>
</protein>
<dbReference type="AlphaFoldDB" id="A0AAV7U9R5"/>
<keyword evidence="2" id="KW-1185">Reference proteome</keyword>
<organism evidence="1 2">
    <name type="scientific">Pleurodeles waltl</name>
    <name type="common">Iberian ribbed newt</name>
    <dbReference type="NCBI Taxonomy" id="8319"/>
    <lineage>
        <taxon>Eukaryota</taxon>
        <taxon>Metazoa</taxon>
        <taxon>Chordata</taxon>
        <taxon>Craniata</taxon>
        <taxon>Vertebrata</taxon>
        <taxon>Euteleostomi</taxon>
        <taxon>Amphibia</taxon>
        <taxon>Batrachia</taxon>
        <taxon>Caudata</taxon>
        <taxon>Salamandroidea</taxon>
        <taxon>Salamandridae</taxon>
        <taxon>Pleurodelinae</taxon>
        <taxon>Pleurodeles</taxon>
    </lineage>
</organism>
<evidence type="ECO:0000313" key="2">
    <source>
        <dbReference type="Proteomes" id="UP001066276"/>
    </source>
</evidence>
<dbReference type="Proteomes" id="UP001066276">
    <property type="component" value="Chromosome 3_1"/>
</dbReference>
<reference evidence="1" key="1">
    <citation type="journal article" date="2022" name="bioRxiv">
        <title>Sequencing and chromosome-scale assembly of the giantPleurodeles waltlgenome.</title>
        <authorList>
            <person name="Brown T."/>
            <person name="Elewa A."/>
            <person name="Iarovenko S."/>
            <person name="Subramanian E."/>
            <person name="Araus A.J."/>
            <person name="Petzold A."/>
            <person name="Susuki M."/>
            <person name="Suzuki K.-i.T."/>
            <person name="Hayashi T."/>
            <person name="Toyoda A."/>
            <person name="Oliveira C."/>
            <person name="Osipova E."/>
            <person name="Leigh N.D."/>
            <person name="Simon A."/>
            <person name="Yun M.H."/>
        </authorList>
    </citation>
    <scope>NUCLEOTIDE SEQUENCE</scope>
    <source>
        <strain evidence="1">20211129_DDA</strain>
        <tissue evidence="1">Liver</tissue>
    </source>
</reference>